<protein>
    <submittedName>
        <fullName evidence="5">ATP-binding cassette domain-containing protein</fullName>
    </submittedName>
</protein>
<evidence type="ECO:0000259" key="4">
    <source>
        <dbReference type="PROSITE" id="PS50893"/>
    </source>
</evidence>
<dbReference type="PANTHER" id="PTHR42711">
    <property type="entry name" value="ABC TRANSPORTER ATP-BINDING PROTEIN"/>
    <property type="match status" value="1"/>
</dbReference>
<keyword evidence="1" id="KW-0813">Transport</keyword>
<dbReference type="PANTHER" id="PTHR42711:SF4">
    <property type="entry name" value="ABC TRANSPORTER RELATED"/>
    <property type="match status" value="1"/>
</dbReference>
<dbReference type="SUPFAM" id="SSF52540">
    <property type="entry name" value="P-loop containing nucleoside triphosphate hydrolases"/>
    <property type="match status" value="1"/>
</dbReference>
<keyword evidence="3 5" id="KW-0067">ATP-binding</keyword>
<dbReference type="InterPro" id="IPR017871">
    <property type="entry name" value="ABC_transporter-like_CS"/>
</dbReference>
<feature type="domain" description="ABC transporter" evidence="4">
    <location>
        <begin position="25"/>
        <end position="258"/>
    </location>
</feature>
<gene>
    <name evidence="5" type="ORF">D0433_01270</name>
</gene>
<keyword evidence="2" id="KW-0547">Nucleotide-binding</keyword>
<dbReference type="SMART" id="SM00382">
    <property type="entry name" value="AAA"/>
    <property type="match status" value="1"/>
</dbReference>
<name>A0A395M3L7_9BACT</name>
<dbReference type="PROSITE" id="PS00211">
    <property type="entry name" value="ABC_TRANSPORTER_1"/>
    <property type="match status" value="1"/>
</dbReference>
<dbReference type="InterPro" id="IPR050763">
    <property type="entry name" value="ABC_transporter_ATP-binding"/>
</dbReference>
<proteinExistence type="predicted"/>
<dbReference type="InterPro" id="IPR003439">
    <property type="entry name" value="ABC_transporter-like_ATP-bd"/>
</dbReference>
<organism evidence="5 6">
    <name type="scientific">Candidatus Thermochlorobacter aerophilus</name>
    <dbReference type="NCBI Taxonomy" id="1868324"/>
    <lineage>
        <taxon>Bacteria</taxon>
        <taxon>Pseudomonadati</taxon>
        <taxon>Chlorobiota</taxon>
        <taxon>Chlorobiia</taxon>
        <taxon>Chlorobiales</taxon>
        <taxon>Candidatus Thermochlorobacteriaceae</taxon>
        <taxon>Candidatus Thermochlorobacter</taxon>
    </lineage>
</organism>
<evidence type="ECO:0000313" key="6">
    <source>
        <dbReference type="Proteomes" id="UP000266389"/>
    </source>
</evidence>
<dbReference type="InterPro" id="IPR027417">
    <property type="entry name" value="P-loop_NTPase"/>
</dbReference>
<reference evidence="5 6" key="1">
    <citation type="journal article" date="2011" name="ISME J.">
        <title>Community ecology of hot spring cyanobacterial mats: predominant populations and their functional potential.</title>
        <authorList>
            <person name="Klatt C.G."/>
            <person name="Wood J.M."/>
            <person name="Rusch D.B."/>
            <person name="Bateson M.M."/>
            <person name="Hamamura N."/>
            <person name="Heidelberg J.F."/>
            <person name="Grossman A.R."/>
            <person name="Bhaya D."/>
            <person name="Cohan F.M."/>
            <person name="Kuhl M."/>
            <person name="Bryant D.A."/>
            <person name="Ward D.M."/>
        </authorList>
    </citation>
    <scope>NUCLEOTIDE SEQUENCE [LARGE SCALE GENOMIC DNA]</scope>
    <source>
        <strain evidence="5">OS</strain>
    </source>
</reference>
<dbReference type="Proteomes" id="UP000266389">
    <property type="component" value="Unassembled WGS sequence"/>
</dbReference>
<dbReference type="EMBL" id="PHFL01000007">
    <property type="protein sequence ID" value="RFM25281.1"/>
    <property type="molecule type" value="Genomic_DNA"/>
</dbReference>
<evidence type="ECO:0000256" key="2">
    <source>
        <dbReference type="ARBA" id="ARBA00022741"/>
    </source>
</evidence>
<evidence type="ECO:0000256" key="1">
    <source>
        <dbReference type="ARBA" id="ARBA00022448"/>
    </source>
</evidence>
<dbReference type="PROSITE" id="PS50893">
    <property type="entry name" value="ABC_TRANSPORTER_2"/>
    <property type="match status" value="1"/>
</dbReference>
<comment type="caution">
    <text evidence="5">The sequence shown here is derived from an EMBL/GenBank/DDBJ whole genome shotgun (WGS) entry which is preliminary data.</text>
</comment>
<dbReference type="GO" id="GO:0016887">
    <property type="term" value="F:ATP hydrolysis activity"/>
    <property type="evidence" value="ECO:0007669"/>
    <property type="project" value="InterPro"/>
</dbReference>
<dbReference type="AlphaFoldDB" id="A0A395M3L7"/>
<dbReference type="Pfam" id="PF00005">
    <property type="entry name" value="ABC_tran"/>
    <property type="match status" value="1"/>
</dbReference>
<dbReference type="Gene3D" id="3.40.50.300">
    <property type="entry name" value="P-loop containing nucleotide triphosphate hydrolases"/>
    <property type="match status" value="1"/>
</dbReference>
<sequence>MNTVISVSHLRKEYRSLKKEPGLRGAIKSLFKREYLTHVAVDDISFELTKGELVGFLGANGAGKTTTLKILSGLLYPTSGKVSVLGYVPFERKNAFRRQFSIVLGQKNQLLWDLPAEDSFLLLKEIYEIPHRDYERQLHRLATLLDVKDKLRIQLRRLSLGERMKMELIGALLHSPKVIFLDEPTIGLDVVAQKTIREFIKHYNAEEQTTIILTSHYMQDIETLCRRVIIIDSGKIFFDGDLDTIIGRFSSEKLLSLEFAAPVERSTLERFGTVETYSPLSAKLRVPRQMISKTSAEILSLLPVTDLNIEEIPIEEIIRKIFAPKQAS</sequence>
<accession>A0A395M3L7</accession>
<evidence type="ECO:0000256" key="3">
    <source>
        <dbReference type="ARBA" id="ARBA00022840"/>
    </source>
</evidence>
<evidence type="ECO:0000313" key="5">
    <source>
        <dbReference type="EMBL" id="RFM25281.1"/>
    </source>
</evidence>
<dbReference type="GO" id="GO:0005524">
    <property type="term" value="F:ATP binding"/>
    <property type="evidence" value="ECO:0007669"/>
    <property type="project" value="UniProtKB-KW"/>
</dbReference>
<dbReference type="InterPro" id="IPR003593">
    <property type="entry name" value="AAA+_ATPase"/>
</dbReference>